<evidence type="ECO:0000256" key="1">
    <source>
        <dbReference type="SAM" id="MobiDB-lite"/>
    </source>
</evidence>
<comment type="caution">
    <text evidence="2">The sequence shown here is derived from an EMBL/GenBank/DDBJ whole genome shotgun (WGS) entry which is preliminary data.</text>
</comment>
<evidence type="ECO:0000313" key="3">
    <source>
        <dbReference type="Proteomes" id="UP000193642"/>
    </source>
</evidence>
<proteinExistence type="predicted"/>
<evidence type="ECO:0000313" key="2">
    <source>
        <dbReference type="EMBL" id="ORY26389.1"/>
    </source>
</evidence>
<sequence length="309" mass="33702">MRRGTVGATPSSPIGLRGRSRTLDSRFASLFAEPVSESGNGSEFVNNGEYDNSDDRDRDVAARETIQAMVEGVLVPFDAGMLIPLCRAILILKSVRSRVLDFMARAEKEILRAAYLITASPETPHLSKTKWISALHNTVIDSQAWLEHVMTTSELTVLEGLKPASPTDTVKPKRRTGVHPPVPGIFSSPVFSVLLQSAGDASVVEMDAGPLPASVREVARAVRMRRQKSVSAGMAVPSNRNSGGANPVDLADVKRFYKSVQELVSLLEGATRGAVVDDSMTVGPFQKWLEEKNESVQVWNGWLSRSKWF</sequence>
<dbReference type="EMBL" id="MCGO01000114">
    <property type="protein sequence ID" value="ORY26389.1"/>
    <property type="molecule type" value="Genomic_DNA"/>
</dbReference>
<protein>
    <submittedName>
        <fullName evidence="2">Uncharacterized protein</fullName>
    </submittedName>
</protein>
<accession>A0A1Y2AV01</accession>
<keyword evidence="3" id="KW-1185">Reference proteome</keyword>
<reference evidence="2 3" key="1">
    <citation type="submission" date="2016-07" db="EMBL/GenBank/DDBJ databases">
        <title>Pervasive Adenine N6-methylation of Active Genes in Fungi.</title>
        <authorList>
            <consortium name="DOE Joint Genome Institute"/>
            <person name="Mondo S.J."/>
            <person name="Dannebaum R.O."/>
            <person name="Kuo R.C."/>
            <person name="Labutti K."/>
            <person name="Haridas S."/>
            <person name="Kuo A."/>
            <person name="Salamov A."/>
            <person name="Ahrendt S.R."/>
            <person name="Lipzen A."/>
            <person name="Sullivan W."/>
            <person name="Andreopoulos W.B."/>
            <person name="Clum A."/>
            <person name="Lindquist E."/>
            <person name="Daum C."/>
            <person name="Ramamoorthy G.K."/>
            <person name="Gryganskyi A."/>
            <person name="Culley D."/>
            <person name="Magnuson J.K."/>
            <person name="James T.Y."/>
            <person name="O'Malley M.A."/>
            <person name="Stajich J.E."/>
            <person name="Spatafora J.W."/>
            <person name="Visel A."/>
            <person name="Grigoriev I.V."/>
        </authorList>
    </citation>
    <scope>NUCLEOTIDE SEQUENCE [LARGE SCALE GENOMIC DNA]</scope>
    <source>
        <strain evidence="2 3">JEL800</strain>
    </source>
</reference>
<dbReference type="OrthoDB" id="2117490at2759"/>
<dbReference type="AlphaFoldDB" id="A0A1Y2AV01"/>
<gene>
    <name evidence="2" type="ORF">BCR33DRAFT_49509</name>
</gene>
<dbReference type="Proteomes" id="UP000193642">
    <property type="component" value="Unassembled WGS sequence"/>
</dbReference>
<feature type="region of interest" description="Disordered" evidence="1">
    <location>
        <begin position="34"/>
        <end position="57"/>
    </location>
</feature>
<name>A0A1Y2AV01_9FUNG</name>
<organism evidence="2 3">
    <name type="scientific">Rhizoclosmatium globosum</name>
    <dbReference type="NCBI Taxonomy" id="329046"/>
    <lineage>
        <taxon>Eukaryota</taxon>
        <taxon>Fungi</taxon>
        <taxon>Fungi incertae sedis</taxon>
        <taxon>Chytridiomycota</taxon>
        <taxon>Chytridiomycota incertae sedis</taxon>
        <taxon>Chytridiomycetes</taxon>
        <taxon>Chytridiales</taxon>
        <taxon>Chytriomycetaceae</taxon>
        <taxon>Rhizoclosmatium</taxon>
    </lineage>
</organism>